<organism evidence="11 12">
    <name type="scientific">Vibrio ruber (strain DSM 16370 / JCM 11486 / BCRC 17186 / CECT 7878 / LMG 23124 / VR1)</name>
    <dbReference type="NCBI Taxonomy" id="1123498"/>
    <lineage>
        <taxon>Bacteria</taxon>
        <taxon>Pseudomonadati</taxon>
        <taxon>Pseudomonadota</taxon>
        <taxon>Gammaproteobacteria</taxon>
        <taxon>Vibrionales</taxon>
        <taxon>Vibrionaceae</taxon>
        <taxon>Vibrio</taxon>
    </lineage>
</organism>
<evidence type="ECO:0000256" key="3">
    <source>
        <dbReference type="ARBA" id="ARBA00023015"/>
    </source>
</evidence>
<dbReference type="CDD" id="cd07377">
    <property type="entry name" value="WHTH_GntR"/>
    <property type="match status" value="1"/>
</dbReference>
<dbReference type="InterPro" id="IPR036388">
    <property type="entry name" value="WH-like_DNA-bd_sf"/>
</dbReference>
<dbReference type="InterPro" id="IPR036390">
    <property type="entry name" value="WH_DNA-bd_sf"/>
</dbReference>
<dbReference type="GO" id="GO:0003677">
    <property type="term" value="F:DNA binding"/>
    <property type="evidence" value="ECO:0007669"/>
    <property type="project" value="UniProtKB-UniRule"/>
</dbReference>
<dbReference type="PANTHER" id="PTHR44846:SF16">
    <property type="entry name" value="TRANSCRIPTIONAL REGULATOR PHNF-RELATED"/>
    <property type="match status" value="1"/>
</dbReference>
<dbReference type="PANTHER" id="PTHR44846">
    <property type="entry name" value="MANNOSYL-D-GLYCERATE TRANSPORT/METABOLISM SYSTEM REPRESSOR MNGR-RELATED"/>
    <property type="match status" value="1"/>
</dbReference>
<evidence type="ECO:0000256" key="7">
    <source>
        <dbReference type="ARBA" id="ARBA00060686"/>
    </source>
</evidence>
<dbReference type="SMART" id="SM00345">
    <property type="entry name" value="HTH_GNTR"/>
    <property type="match status" value="1"/>
</dbReference>
<protein>
    <recommendedName>
        <fullName evidence="8 9">Histidine utilization repressor</fullName>
    </recommendedName>
</protein>
<dbReference type="Gene3D" id="1.10.10.10">
    <property type="entry name" value="Winged helix-like DNA-binding domain superfamily/Winged helix DNA-binding domain"/>
    <property type="match status" value="1"/>
</dbReference>
<feature type="domain" description="HTH gntR-type" evidence="10">
    <location>
        <begin position="50"/>
        <end position="118"/>
    </location>
</feature>
<dbReference type="InterPro" id="IPR050679">
    <property type="entry name" value="Bact_HTH_transcr_reg"/>
</dbReference>
<evidence type="ECO:0000313" key="12">
    <source>
        <dbReference type="Proteomes" id="UP000188276"/>
    </source>
</evidence>
<dbReference type="InterPro" id="IPR011663">
    <property type="entry name" value="UTRA"/>
</dbReference>
<keyword evidence="5" id="KW-0804">Transcription</keyword>
<reference evidence="12" key="1">
    <citation type="submission" date="2017-02" db="EMBL/GenBank/DDBJ databases">
        <authorList>
            <person name="Rodrigo-Torres L."/>
            <person name="Arahal R.D."/>
            <person name="Lucena T."/>
        </authorList>
    </citation>
    <scope>NUCLEOTIDE SEQUENCE [LARGE SCALE GENOMIC DNA]</scope>
    <source>
        <strain evidence="12">CECT 7878</strain>
    </source>
</reference>
<keyword evidence="1" id="KW-0678">Repressor</keyword>
<evidence type="ECO:0000256" key="9">
    <source>
        <dbReference type="NCBIfam" id="TIGR02018"/>
    </source>
</evidence>
<dbReference type="AlphaFoldDB" id="A0A1R4LKQ4"/>
<dbReference type="InterPro" id="IPR010248">
    <property type="entry name" value="His_ut_repres"/>
</dbReference>
<evidence type="ECO:0000256" key="5">
    <source>
        <dbReference type="ARBA" id="ARBA00023163"/>
    </source>
</evidence>
<evidence type="ECO:0000256" key="1">
    <source>
        <dbReference type="ARBA" id="ARBA00022491"/>
    </source>
</evidence>
<accession>A0A1R4LKQ4</accession>
<dbReference type="GO" id="GO:0045892">
    <property type="term" value="P:negative regulation of DNA-templated transcription"/>
    <property type="evidence" value="ECO:0007669"/>
    <property type="project" value="UniProtKB-UniRule"/>
</dbReference>
<evidence type="ECO:0000256" key="2">
    <source>
        <dbReference type="ARBA" id="ARBA00022808"/>
    </source>
</evidence>
<keyword evidence="12" id="KW-1185">Reference proteome</keyword>
<dbReference type="EMBL" id="FULE01000030">
    <property type="protein sequence ID" value="SJN57043.1"/>
    <property type="molecule type" value="Genomic_DNA"/>
</dbReference>
<proteinExistence type="predicted"/>
<dbReference type="Pfam" id="PF07702">
    <property type="entry name" value="UTRA"/>
    <property type="match status" value="1"/>
</dbReference>
<comment type="function">
    <text evidence="6">Repressor which binds to the hutP region in the histidine utilization (hut) operon. It blocks the expression of all the hut genes in the absence of inducer.</text>
</comment>
<dbReference type="Proteomes" id="UP000188276">
    <property type="component" value="Unassembled WGS sequence"/>
</dbReference>
<evidence type="ECO:0000256" key="4">
    <source>
        <dbReference type="ARBA" id="ARBA00023125"/>
    </source>
</evidence>
<dbReference type="FunFam" id="3.40.1410.10:FF:000004">
    <property type="entry name" value="Histidine utilization repressor"/>
    <property type="match status" value="1"/>
</dbReference>
<dbReference type="InterPro" id="IPR000524">
    <property type="entry name" value="Tscrpt_reg_HTH_GntR"/>
</dbReference>
<dbReference type="Pfam" id="PF00392">
    <property type="entry name" value="GntR"/>
    <property type="match status" value="1"/>
</dbReference>
<keyword evidence="3" id="KW-0805">Transcription regulation</keyword>
<dbReference type="GO" id="GO:0003700">
    <property type="term" value="F:DNA-binding transcription factor activity"/>
    <property type="evidence" value="ECO:0007669"/>
    <property type="project" value="UniProtKB-UniRule"/>
</dbReference>
<dbReference type="FunFam" id="1.10.10.10:FF:000079">
    <property type="entry name" value="GntR family transcriptional regulator"/>
    <property type="match status" value="1"/>
</dbReference>
<name>A0A1R4LKQ4_VIBR1</name>
<dbReference type="InterPro" id="IPR028978">
    <property type="entry name" value="Chorismate_lyase_/UTRA_dom_sf"/>
</dbReference>
<evidence type="ECO:0000313" key="11">
    <source>
        <dbReference type="EMBL" id="SJN57043.1"/>
    </source>
</evidence>
<evidence type="ECO:0000259" key="10">
    <source>
        <dbReference type="PROSITE" id="PS50949"/>
    </source>
</evidence>
<gene>
    <name evidence="11" type="primary">yvoA_2</name>
    <name evidence="11" type="ORF">VR7878_02086</name>
</gene>
<dbReference type="PRINTS" id="PR00035">
    <property type="entry name" value="HTHGNTR"/>
</dbReference>
<sequence length="280" mass="31841">MLLSMPVLLSGSFFRYNPVFILPVDSCKSMENSTTQMMYHLSQLIDDAPGPIYAKVKQAICRQIDTGEWQPDQRVPSESEMVKALNVSRMTVNRALRELTDEGVLLRQQGVGTFVARKKSHSALFEVHNIADEIASRGHRHHAELIEITLAKATMEEAMNLGVRTNHRIFRATILHFENDLPIQIEYRVVNAELAPDYDQQDFQHNGAYHYLMKVAPMTEGEHLVEAVQASPAECALLQIDAAEPCLQIKRRTWCREQLVTNARLISPGSRFQLFGHFEQ</sequence>
<keyword evidence="4" id="KW-0238">DNA-binding</keyword>
<dbReference type="NCBIfam" id="TIGR02018">
    <property type="entry name" value="his_ut_repres"/>
    <property type="match status" value="1"/>
</dbReference>
<keyword evidence="2" id="KW-0369">Histidine metabolism</keyword>
<dbReference type="STRING" id="1123498.VR7878_02086"/>
<evidence type="ECO:0000256" key="6">
    <source>
        <dbReference type="ARBA" id="ARBA00058362"/>
    </source>
</evidence>
<dbReference type="Gene3D" id="3.40.1410.10">
    <property type="entry name" value="Chorismate lyase-like"/>
    <property type="match status" value="1"/>
</dbReference>
<dbReference type="SUPFAM" id="SSF64288">
    <property type="entry name" value="Chorismate lyase-like"/>
    <property type="match status" value="1"/>
</dbReference>
<dbReference type="GO" id="GO:0006547">
    <property type="term" value="P:L-histidine metabolic process"/>
    <property type="evidence" value="ECO:0007669"/>
    <property type="project" value="UniProtKB-UniRule"/>
</dbReference>
<evidence type="ECO:0000256" key="8">
    <source>
        <dbReference type="ARBA" id="ARBA00071620"/>
    </source>
</evidence>
<dbReference type="PROSITE" id="PS50949">
    <property type="entry name" value="HTH_GNTR"/>
    <property type="match status" value="1"/>
</dbReference>
<dbReference type="SMART" id="SM00866">
    <property type="entry name" value="UTRA"/>
    <property type="match status" value="1"/>
</dbReference>
<dbReference type="SUPFAM" id="SSF46785">
    <property type="entry name" value="Winged helix' DNA-binding domain"/>
    <property type="match status" value="1"/>
</dbReference>
<comment type="pathway">
    <text evidence="7">Amino-acid degradation; L-histidine degradation into L-glutamate [regulation].</text>
</comment>